<evidence type="ECO:0000256" key="5">
    <source>
        <dbReference type="ARBA" id="ARBA00023004"/>
    </source>
</evidence>
<dbReference type="Proteomes" id="UP000189818">
    <property type="component" value="Unassembled WGS sequence"/>
</dbReference>
<dbReference type="InterPro" id="IPR003819">
    <property type="entry name" value="TauD/TfdA-like"/>
</dbReference>
<dbReference type="GO" id="GO:0005737">
    <property type="term" value="C:cytoplasm"/>
    <property type="evidence" value="ECO:0007669"/>
    <property type="project" value="TreeGrafter"/>
</dbReference>
<dbReference type="GO" id="GO:0016706">
    <property type="term" value="F:2-oxoglutarate-dependent dioxygenase activity"/>
    <property type="evidence" value="ECO:0007669"/>
    <property type="project" value="UniProtKB-ARBA"/>
</dbReference>
<dbReference type="RefSeq" id="WP_079650145.1">
    <property type="nucleotide sequence ID" value="NZ_FUYM01000011.1"/>
</dbReference>
<dbReference type="PANTHER" id="PTHR30468:SF1">
    <property type="entry name" value="ALPHA-KETOGLUTARATE-DEPENDENT SULFONATE DIOXYGENASE"/>
    <property type="match status" value="1"/>
</dbReference>
<name>A0A1T5G134_9SPHN</name>
<reference evidence="9" key="1">
    <citation type="submission" date="2017-02" db="EMBL/GenBank/DDBJ databases">
        <authorList>
            <person name="Varghese N."/>
            <person name="Submissions S."/>
        </authorList>
    </citation>
    <scope>NUCLEOTIDE SEQUENCE [LARGE SCALE GENOMIC DNA]</scope>
    <source>
        <strain evidence="9">UM2</strain>
    </source>
</reference>
<dbReference type="AlphaFoldDB" id="A0A1T5G134"/>
<evidence type="ECO:0000256" key="2">
    <source>
        <dbReference type="ARBA" id="ARBA00022723"/>
    </source>
</evidence>
<evidence type="ECO:0000313" key="9">
    <source>
        <dbReference type="Proteomes" id="UP000189818"/>
    </source>
</evidence>
<feature type="region of interest" description="Disordered" evidence="6">
    <location>
        <begin position="274"/>
        <end position="293"/>
    </location>
</feature>
<gene>
    <name evidence="8" type="ORF">SAMN06295920_111140</name>
</gene>
<dbReference type="InterPro" id="IPR042098">
    <property type="entry name" value="TauD-like_sf"/>
</dbReference>
<dbReference type="Gene3D" id="3.60.130.10">
    <property type="entry name" value="Clavaminate synthase-like"/>
    <property type="match status" value="1"/>
</dbReference>
<dbReference type="EMBL" id="FUYM01000011">
    <property type="protein sequence ID" value="SKC02057.1"/>
    <property type="molecule type" value="Genomic_DNA"/>
</dbReference>
<dbReference type="GO" id="GO:0046872">
    <property type="term" value="F:metal ion binding"/>
    <property type="evidence" value="ECO:0007669"/>
    <property type="project" value="UniProtKB-KW"/>
</dbReference>
<sequence>MDIRKVTANIGADVHGVDLSQPLDKGVVAEIRAALLEHLVLFFRGQRKLSVEEHVRFGRYFGDIDLPLFRTASSPAPEVIVLDQKNPKGEGADSWHADNTYMPAPPMGSILQAHLLPSIGGDTCFANMYAAYDALSPNLRAMLDGLNAIHSLEQMAERTKHVMGASLRDKVDQWPPVLHPVVAVHPETGRRLLNVNANWTVAIDGMSRAESDALLRLLYDHVRSPEFQVRLRWNTGDVAFWDNRAVQHYAVADYRERRMMQRVTIAGTRIQGIPDAERANGKRGADRETAHAH</sequence>
<evidence type="ECO:0000256" key="6">
    <source>
        <dbReference type="SAM" id="MobiDB-lite"/>
    </source>
</evidence>
<feature type="compositionally biased region" description="Basic and acidic residues" evidence="6">
    <location>
        <begin position="275"/>
        <end position="293"/>
    </location>
</feature>
<dbReference type="InterPro" id="IPR051323">
    <property type="entry name" value="AtsK-like"/>
</dbReference>
<comment type="similarity">
    <text evidence="1">Belongs to the TfdA dioxygenase family.</text>
</comment>
<keyword evidence="9" id="KW-1185">Reference proteome</keyword>
<keyword evidence="2" id="KW-0479">Metal-binding</keyword>
<evidence type="ECO:0000256" key="4">
    <source>
        <dbReference type="ARBA" id="ARBA00023002"/>
    </source>
</evidence>
<evidence type="ECO:0000256" key="1">
    <source>
        <dbReference type="ARBA" id="ARBA00005896"/>
    </source>
</evidence>
<proteinExistence type="inferred from homology"/>
<accession>A0A1T5G134</accession>
<keyword evidence="4" id="KW-0560">Oxidoreductase</keyword>
<keyword evidence="5" id="KW-0408">Iron</keyword>
<evidence type="ECO:0000256" key="3">
    <source>
        <dbReference type="ARBA" id="ARBA00022964"/>
    </source>
</evidence>
<evidence type="ECO:0000313" key="8">
    <source>
        <dbReference type="EMBL" id="SKC02057.1"/>
    </source>
</evidence>
<protein>
    <submittedName>
        <fullName evidence="8">Taurine dioxygenase</fullName>
    </submittedName>
</protein>
<dbReference type="STRING" id="439228.SAMN06295920_111140"/>
<dbReference type="SUPFAM" id="SSF51197">
    <property type="entry name" value="Clavaminate synthase-like"/>
    <property type="match status" value="1"/>
</dbReference>
<organism evidence="8 9">
    <name type="scientific">Rhizorhabdus histidinilytica</name>
    <dbReference type="NCBI Taxonomy" id="439228"/>
    <lineage>
        <taxon>Bacteria</taxon>
        <taxon>Pseudomonadati</taxon>
        <taxon>Pseudomonadota</taxon>
        <taxon>Alphaproteobacteria</taxon>
        <taxon>Sphingomonadales</taxon>
        <taxon>Sphingomonadaceae</taxon>
        <taxon>Rhizorhabdus</taxon>
    </lineage>
</organism>
<dbReference type="Pfam" id="PF02668">
    <property type="entry name" value="TauD"/>
    <property type="match status" value="1"/>
</dbReference>
<keyword evidence="3 8" id="KW-0223">Dioxygenase</keyword>
<dbReference type="OrthoDB" id="7209371at2"/>
<feature type="domain" description="TauD/TfdA-like" evidence="7">
    <location>
        <begin position="3"/>
        <end position="264"/>
    </location>
</feature>
<dbReference type="PANTHER" id="PTHR30468">
    <property type="entry name" value="ALPHA-KETOGLUTARATE-DEPENDENT SULFONATE DIOXYGENASE"/>
    <property type="match status" value="1"/>
</dbReference>
<evidence type="ECO:0000259" key="7">
    <source>
        <dbReference type="Pfam" id="PF02668"/>
    </source>
</evidence>